<gene>
    <name evidence="5" type="ORF">PSU4_26850</name>
</gene>
<dbReference type="GO" id="GO:0016491">
    <property type="term" value="F:oxidoreductase activity"/>
    <property type="evidence" value="ECO:0007669"/>
    <property type="project" value="UniProtKB-KW"/>
</dbReference>
<dbReference type="NCBIfam" id="TIGR03971">
    <property type="entry name" value="SDR_subfam_1"/>
    <property type="match status" value="1"/>
</dbReference>
<evidence type="ECO:0000313" key="6">
    <source>
        <dbReference type="Proteomes" id="UP000321685"/>
    </source>
</evidence>
<protein>
    <submittedName>
        <fullName evidence="5">Putative short-chain dehydrogenase/reductase</fullName>
    </submittedName>
</protein>
<dbReference type="PANTHER" id="PTHR24321">
    <property type="entry name" value="DEHYDROGENASES, SHORT CHAIN"/>
    <property type="match status" value="1"/>
</dbReference>
<dbReference type="CDD" id="cd05233">
    <property type="entry name" value="SDR_c"/>
    <property type="match status" value="1"/>
</dbReference>
<keyword evidence="3" id="KW-0520">NAD</keyword>
<keyword evidence="6" id="KW-1185">Reference proteome</keyword>
<reference evidence="5 6" key="1">
    <citation type="submission" date="2019-07" db="EMBL/GenBank/DDBJ databases">
        <title>Whole genome shotgun sequence of Pseudonocardia sulfidoxydans NBRC 16205.</title>
        <authorList>
            <person name="Hosoyama A."/>
            <person name="Uohara A."/>
            <person name="Ohji S."/>
            <person name="Ichikawa N."/>
        </authorList>
    </citation>
    <scope>NUCLEOTIDE SEQUENCE [LARGE SCALE GENOMIC DNA]</scope>
    <source>
        <strain evidence="5 6">NBRC 16205</strain>
    </source>
</reference>
<dbReference type="PROSITE" id="PS00061">
    <property type="entry name" value="ADH_SHORT"/>
    <property type="match status" value="1"/>
</dbReference>
<dbReference type="InterPro" id="IPR002347">
    <property type="entry name" value="SDR_fam"/>
</dbReference>
<dbReference type="RefSeq" id="WP_147107382.1">
    <property type="nucleotide sequence ID" value="NZ_BJVJ01000023.1"/>
</dbReference>
<dbReference type="FunFam" id="3.40.50.720:FF:000084">
    <property type="entry name" value="Short-chain dehydrogenase reductase"/>
    <property type="match status" value="1"/>
</dbReference>
<dbReference type="Proteomes" id="UP000321685">
    <property type="component" value="Unassembled WGS sequence"/>
</dbReference>
<comment type="similarity">
    <text evidence="1 4">Belongs to the short-chain dehydrogenases/reductases (SDR) family.</text>
</comment>
<dbReference type="InterPro" id="IPR036291">
    <property type="entry name" value="NAD(P)-bd_dom_sf"/>
</dbReference>
<dbReference type="PRINTS" id="PR00081">
    <property type="entry name" value="GDHRDH"/>
</dbReference>
<name>A0A511DG21_9PSEU</name>
<dbReference type="InterPro" id="IPR023985">
    <property type="entry name" value="SDR_subfam_1"/>
</dbReference>
<dbReference type="OrthoDB" id="3206777at2"/>
<proteinExistence type="inferred from homology"/>
<dbReference type="Pfam" id="PF00106">
    <property type="entry name" value="adh_short"/>
    <property type="match status" value="1"/>
</dbReference>
<accession>A0A511DG21</accession>
<dbReference type="EMBL" id="BJVJ01000023">
    <property type="protein sequence ID" value="GEL23731.1"/>
    <property type="molecule type" value="Genomic_DNA"/>
</dbReference>
<sequence>MGRFDGKVALVTGAARGQGASHAASFAREGADVILVDHVTNIDTVPYDLANKADLDDAVAAVESQGRRALGVAADVRSQTALDAVVAQGLEQFGHIDVLVTNAGIWSMAPLWELTDEQWQDMIDVNLTGVFRTIKAVAPHMIERLSGSIVVTSSANGLEPAPNYAHYVASKFGVIGLAQNAALELGPYNVRVNVVAPGVVDTKLNDWQGGYDMIAGHPGGTPEDRVEGVRHWPVLRGRSLLTPQSISNAVLWLASDDAADISGITVPVDGGHCVLPGFNHNPVK</sequence>
<evidence type="ECO:0000256" key="4">
    <source>
        <dbReference type="RuleBase" id="RU000363"/>
    </source>
</evidence>
<comment type="caution">
    <text evidence="5">The sequence shown here is derived from an EMBL/GenBank/DDBJ whole genome shotgun (WGS) entry which is preliminary data.</text>
</comment>
<evidence type="ECO:0000256" key="1">
    <source>
        <dbReference type="ARBA" id="ARBA00006484"/>
    </source>
</evidence>
<dbReference type="AlphaFoldDB" id="A0A511DG21"/>
<evidence type="ECO:0000313" key="5">
    <source>
        <dbReference type="EMBL" id="GEL23731.1"/>
    </source>
</evidence>
<dbReference type="PANTHER" id="PTHR24321:SF8">
    <property type="entry name" value="ESTRADIOL 17-BETA-DEHYDROGENASE 8-RELATED"/>
    <property type="match status" value="1"/>
</dbReference>
<dbReference type="SUPFAM" id="SSF51735">
    <property type="entry name" value="NAD(P)-binding Rossmann-fold domains"/>
    <property type="match status" value="1"/>
</dbReference>
<evidence type="ECO:0000256" key="3">
    <source>
        <dbReference type="ARBA" id="ARBA00023027"/>
    </source>
</evidence>
<evidence type="ECO:0000256" key="2">
    <source>
        <dbReference type="ARBA" id="ARBA00023002"/>
    </source>
</evidence>
<dbReference type="Gene3D" id="3.40.50.720">
    <property type="entry name" value="NAD(P)-binding Rossmann-like Domain"/>
    <property type="match status" value="1"/>
</dbReference>
<dbReference type="InterPro" id="IPR020904">
    <property type="entry name" value="Sc_DH/Rdtase_CS"/>
</dbReference>
<keyword evidence="2" id="KW-0560">Oxidoreductase</keyword>
<organism evidence="5 6">
    <name type="scientific">Pseudonocardia sulfidoxydans NBRC 16205</name>
    <dbReference type="NCBI Taxonomy" id="1223511"/>
    <lineage>
        <taxon>Bacteria</taxon>
        <taxon>Bacillati</taxon>
        <taxon>Actinomycetota</taxon>
        <taxon>Actinomycetes</taxon>
        <taxon>Pseudonocardiales</taxon>
        <taxon>Pseudonocardiaceae</taxon>
        <taxon>Pseudonocardia</taxon>
    </lineage>
</organism>
<dbReference type="PRINTS" id="PR00080">
    <property type="entry name" value="SDRFAMILY"/>
</dbReference>